<comment type="caution">
    <text evidence="3">The sequence shown here is derived from an EMBL/GenBank/DDBJ whole genome shotgun (WGS) entry which is preliminary data.</text>
</comment>
<proteinExistence type="predicted"/>
<reference evidence="3" key="2">
    <citation type="submission" date="2020-09" db="EMBL/GenBank/DDBJ databases">
        <authorList>
            <person name="Sun Q."/>
            <person name="Zhou Y."/>
        </authorList>
    </citation>
    <scope>NUCLEOTIDE SEQUENCE</scope>
    <source>
        <strain evidence="3">CGMCC 1.15367</strain>
    </source>
</reference>
<dbReference type="SUPFAM" id="SSF53474">
    <property type="entry name" value="alpha/beta-Hydrolases"/>
    <property type="match status" value="1"/>
</dbReference>
<protein>
    <recommendedName>
        <fullName evidence="2">BD-FAE-like domain-containing protein</fullName>
    </recommendedName>
</protein>
<dbReference type="InterPro" id="IPR029058">
    <property type="entry name" value="AB_hydrolase_fold"/>
</dbReference>
<gene>
    <name evidence="3" type="ORF">GCM10011390_23000</name>
</gene>
<dbReference type="PANTHER" id="PTHR48081">
    <property type="entry name" value="AB HYDROLASE SUPERFAMILY PROTEIN C4A8.06C"/>
    <property type="match status" value="1"/>
</dbReference>
<dbReference type="AlphaFoldDB" id="A0A916ZMX0"/>
<dbReference type="InterPro" id="IPR049492">
    <property type="entry name" value="BD-FAE-like_dom"/>
</dbReference>
<dbReference type="RefSeq" id="WP_188908545.1">
    <property type="nucleotide sequence ID" value="NZ_BMIQ01000003.1"/>
</dbReference>
<keyword evidence="4" id="KW-1185">Reference proteome</keyword>
<dbReference type="EMBL" id="BMIQ01000003">
    <property type="protein sequence ID" value="GGE03499.1"/>
    <property type="molecule type" value="Genomic_DNA"/>
</dbReference>
<name>A0A916ZMX0_9HYPH</name>
<feature type="domain" description="BD-FAE-like" evidence="2">
    <location>
        <begin position="96"/>
        <end position="257"/>
    </location>
</feature>
<dbReference type="Proteomes" id="UP000644699">
    <property type="component" value="Unassembled WGS sequence"/>
</dbReference>
<keyword evidence="1" id="KW-0378">Hydrolase</keyword>
<evidence type="ECO:0000256" key="1">
    <source>
        <dbReference type="ARBA" id="ARBA00022801"/>
    </source>
</evidence>
<reference evidence="3" key="1">
    <citation type="journal article" date="2014" name="Int. J. Syst. Evol. Microbiol.">
        <title>Complete genome sequence of Corynebacterium casei LMG S-19264T (=DSM 44701T), isolated from a smear-ripened cheese.</title>
        <authorList>
            <consortium name="US DOE Joint Genome Institute (JGI-PGF)"/>
            <person name="Walter F."/>
            <person name="Albersmeier A."/>
            <person name="Kalinowski J."/>
            <person name="Ruckert C."/>
        </authorList>
    </citation>
    <scope>NUCLEOTIDE SEQUENCE</scope>
    <source>
        <strain evidence="3">CGMCC 1.15367</strain>
    </source>
</reference>
<dbReference type="Gene3D" id="3.40.50.1820">
    <property type="entry name" value="alpha/beta hydrolase"/>
    <property type="match status" value="1"/>
</dbReference>
<dbReference type="InterPro" id="IPR050300">
    <property type="entry name" value="GDXG_lipolytic_enzyme"/>
</dbReference>
<evidence type="ECO:0000313" key="4">
    <source>
        <dbReference type="Proteomes" id="UP000644699"/>
    </source>
</evidence>
<evidence type="ECO:0000259" key="2">
    <source>
        <dbReference type="Pfam" id="PF20434"/>
    </source>
</evidence>
<dbReference type="GO" id="GO:0016787">
    <property type="term" value="F:hydrolase activity"/>
    <property type="evidence" value="ECO:0007669"/>
    <property type="project" value="UniProtKB-KW"/>
</dbReference>
<dbReference type="PANTHER" id="PTHR48081:SF6">
    <property type="entry name" value="PEPTIDASE S9 PROLYL OLIGOPEPTIDASE CATALYTIC DOMAIN-CONTAINING PROTEIN"/>
    <property type="match status" value="1"/>
</dbReference>
<sequence>MISRRHVLTLFAAMLVPGTRSRAAPSELLALWPGVAPGGGGPSGEPLQASGGALRNIAVPAIEIVRPARPNGSAILVAAGGGYRRIEIGKEARRAALWLAARGITACILRYRLPAEGWVNGPLAPLQDAQRALRLLRGGRVPDIDPERIGALGFSAGGHLLGMAASCAAESSYEPVDAADRHSARPSALALLYPIVTLLPPYDDTSTRRILVGRHPTRSQSARWSVETHVHADCPPLLLVEALDDPIAAPANGALLARACRDAGVAIEWHRLASGGHGFGMGRPGEPSAAWPGWYEAWLRRQSFLP</sequence>
<accession>A0A916ZMX0</accession>
<organism evidence="3 4">
    <name type="scientific">Aureimonas endophytica</name>
    <dbReference type="NCBI Taxonomy" id="2027858"/>
    <lineage>
        <taxon>Bacteria</taxon>
        <taxon>Pseudomonadati</taxon>
        <taxon>Pseudomonadota</taxon>
        <taxon>Alphaproteobacteria</taxon>
        <taxon>Hyphomicrobiales</taxon>
        <taxon>Aurantimonadaceae</taxon>
        <taxon>Aureimonas</taxon>
    </lineage>
</organism>
<evidence type="ECO:0000313" key="3">
    <source>
        <dbReference type="EMBL" id="GGE03499.1"/>
    </source>
</evidence>
<dbReference type="Pfam" id="PF20434">
    <property type="entry name" value="BD-FAE"/>
    <property type="match status" value="1"/>
</dbReference>